<dbReference type="PROSITE" id="PS50261">
    <property type="entry name" value="G_PROTEIN_RECEP_F2_4"/>
    <property type="match status" value="1"/>
</dbReference>
<evidence type="ECO:0000256" key="5">
    <source>
        <dbReference type="ARBA" id="ARBA00022989"/>
    </source>
</evidence>
<evidence type="ECO:0000313" key="17">
    <source>
        <dbReference type="Proteomes" id="UP000007266"/>
    </source>
</evidence>
<dbReference type="InterPro" id="IPR017981">
    <property type="entry name" value="GPCR_2-like_7TM"/>
</dbReference>
<feature type="transmembrane region" description="Helical" evidence="13">
    <location>
        <begin position="225"/>
        <end position="244"/>
    </location>
</feature>
<feature type="transmembrane region" description="Helical" evidence="13">
    <location>
        <begin position="347"/>
        <end position="367"/>
    </location>
</feature>
<feature type="domain" description="G-protein coupled receptors family 2 profile 1" evidence="14">
    <location>
        <begin position="31"/>
        <end position="106"/>
    </location>
</feature>
<dbReference type="InterPro" id="IPR001879">
    <property type="entry name" value="GPCR_2_extracellular_dom"/>
</dbReference>
<keyword evidence="7 13" id="KW-0472">Membrane</keyword>
<dbReference type="EMBL" id="KQ971338">
    <property type="protein sequence ID" value="EFA02803.2"/>
    <property type="molecule type" value="Genomic_DNA"/>
</dbReference>
<feature type="transmembrane region" description="Helical" evidence="13">
    <location>
        <begin position="151"/>
        <end position="172"/>
    </location>
</feature>
<dbReference type="InterPro" id="IPR036445">
    <property type="entry name" value="GPCR_2_extracell_dom_sf"/>
</dbReference>
<dbReference type="GO" id="GO:0007166">
    <property type="term" value="P:cell surface receptor signaling pathway"/>
    <property type="evidence" value="ECO:0007669"/>
    <property type="project" value="InterPro"/>
</dbReference>
<dbReference type="InParanoid" id="D2A1E4"/>
<evidence type="ECO:0000256" key="6">
    <source>
        <dbReference type="ARBA" id="ARBA00023040"/>
    </source>
</evidence>
<proteinExistence type="inferred from homology"/>
<dbReference type="Gene3D" id="4.10.1240.10">
    <property type="entry name" value="GPCR, family 2, extracellular hormone receptor domain"/>
    <property type="match status" value="1"/>
</dbReference>
<comment type="function">
    <text evidence="11">Receptor for the insect diurectic hormone. The activity of this receptor is mediated by G proteins which activate adenylyl cyclase.</text>
</comment>
<dbReference type="FunCoup" id="D2A1E4">
    <property type="interactions" value="137"/>
</dbReference>
<feature type="domain" description="G-protein coupled receptors family 2 profile 2" evidence="15">
    <location>
        <begin position="116"/>
        <end position="368"/>
    </location>
</feature>
<accession>D2A1E4</accession>
<dbReference type="OrthoDB" id="6022368at2759"/>
<dbReference type="PRINTS" id="PR00249">
    <property type="entry name" value="GPCRSECRETIN"/>
</dbReference>
<keyword evidence="3" id="KW-1003">Cell membrane</keyword>
<keyword evidence="4 13" id="KW-0812">Transmembrane</keyword>
<evidence type="ECO:0000259" key="14">
    <source>
        <dbReference type="PROSITE" id="PS50227"/>
    </source>
</evidence>
<evidence type="ECO:0000256" key="11">
    <source>
        <dbReference type="ARBA" id="ARBA00054836"/>
    </source>
</evidence>
<dbReference type="PANTHER" id="PTHR45620:SF15">
    <property type="entry name" value="DIURETIC HORMONE 44 RECEPTOR 1-RELATED"/>
    <property type="match status" value="1"/>
</dbReference>
<dbReference type="GO" id="GO:0017046">
    <property type="term" value="F:peptide hormone binding"/>
    <property type="evidence" value="ECO:0000318"/>
    <property type="project" value="GO_Central"/>
</dbReference>
<dbReference type="PROSITE" id="PS00649">
    <property type="entry name" value="G_PROTEIN_RECEP_F2_1"/>
    <property type="match status" value="1"/>
</dbReference>
<feature type="transmembrane region" description="Helical" evidence="13">
    <location>
        <begin position="317"/>
        <end position="335"/>
    </location>
</feature>
<dbReference type="Gene3D" id="1.20.1070.10">
    <property type="entry name" value="Rhodopsin 7-helix transmembrane proteins"/>
    <property type="match status" value="1"/>
</dbReference>
<dbReference type="FunFam" id="1.20.1070.10:FF:000155">
    <property type="entry name" value="diuretic hormone receptor isoform X1"/>
    <property type="match status" value="1"/>
</dbReference>
<keyword evidence="8 16" id="KW-0675">Receptor</keyword>
<keyword evidence="9" id="KW-0325">Glycoprotein</keyword>
<dbReference type="GO" id="GO:0008528">
    <property type="term" value="F:G protein-coupled peptide receptor activity"/>
    <property type="evidence" value="ECO:0000318"/>
    <property type="project" value="GO_Central"/>
</dbReference>
<dbReference type="STRING" id="7070.D2A1E4"/>
<comment type="similarity">
    <text evidence="2">Belongs to the G-protein coupled receptor 2 family.</text>
</comment>
<evidence type="ECO:0000256" key="9">
    <source>
        <dbReference type="ARBA" id="ARBA00023180"/>
    </source>
</evidence>
<comment type="subcellular location">
    <subcellularLocation>
        <location evidence="1">Cell membrane</location>
        <topology evidence="1">Multi-pass membrane protein</topology>
    </subcellularLocation>
</comment>
<dbReference type="SMART" id="SM00008">
    <property type="entry name" value="HormR"/>
    <property type="match status" value="1"/>
</dbReference>
<organism evidence="16 17">
    <name type="scientific">Tribolium castaneum</name>
    <name type="common">Red flour beetle</name>
    <dbReference type="NCBI Taxonomy" id="7070"/>
    <lineage>
        <taxon>Eukaryota</taxon>
        <taxon>Metazoa</taxon>
        <taxon>Ecdysozoa</taxon>
        <taxon>Arthropoda</taxon>
        <taxon>Hexapoda</taxon>
        <taxon>Insecta</taxon>
        <taxon>Pterygota</taxon>
        <taxon>Neoptera</taxon>
        <taxon>Endopterygota</taxon>
        <taxon>Coleoptera</taxon>
        <taxon>Polyphaga</taxon>
        <taxon>Cucujiformia</taxon>
        <taxon>Tenebrionidae</taxon>
        <taxon>Tenebrionidae incertae sedis</taxon>
        <taxon>Tribolium</taxon>
    </lineage>
</organism>
<dbReference type="InterPro" id="IPR000832">
    <property type="entry name" value="GPCR_2_secretin-like"/>
</dbReference>
<dbReference type="SUPFAM" id="SSF111418">
    <property type="entry name" value="Hormone receptor domain"/>
    <property type="match status" value="1"/>
</dbReference>
<keyword evidence="5 13" id="KW-1133">Transmembrane helix</keyword>
<dbReference type="OMA" id="DGLCVWQ"/>
<dbReference type="AlphaFoldDB" id="D2A1E4"/>
<protein>
    <recommendedName>
        <fullName evidence="12">Diuretic hormone receptor</fullName>
    </recommendedName>
</protein>
<dbReference type="GO" id="GO:0008036">
    <property type="term" value="F:diuretic hormone receptor activity"/>
    <property type="evidence" value="ECO:0007669"/>
    <property type="project" value="InterPro"/>
</dbReference>
<evidence type="ECO:0000256" key="8">
    <source>
        <dbReference type="ARBA" id="ARBA00023170"/>
    </source>
</evidence>
<evidence type="ECO:0000259" key="15">
    <source>
        <dbReference type="PROSITE" id="PS50261"/>
    </source>
</evidence>
<dbReference type="HOGENOM" id="CLU_002753_4_1_1"/>
<feature type="transmembrane region" description="Helical" evidence="13">
    <location>
        <begin position="118"/>
        <end position="139"/>
    </location>
</feature>
<name>D2A1E4_TRICA</name>
<gene>
    <name evidence="16" type="primary">AUGUSTUS-3.0.2_07104</name>
    <name evidence="16" type="ORF">TcasGA2_TC007104</name>
</gene>
<evidence type="ECO:0000256" key="1">
    <source>
        <dbReference type="ARBA" id="ARBA00004651"/>
    </source>
</evidence>
<dbReference type="PRINTS" id="PR01127">
    <property type="entry name" value="DIUHORMONER"/>
</dbReference>
<feature type="transmembrane region" description="Helical" evidence="13">
    <location>
        <begin position="272"/>
        <end position="297"/>
    </location>
</feature>
<dbReference type="InterPro" id="IPR050332">
    <property type="entry name" value="GPCR_2"/>
</dbReference>
<reference evidence="16 17" key="1">
    <citation type="journal article" date="2008" name="Nature">
        <title>The genome of the model beetle and pest Tribolium castaneum.</title>
        <authorList>
            <consortium name="Tribolium Genome Sequencing Consortium"/>
            <person name="Richards S."/>
            <person name="Gibbs R.A."/>
            <person name="Weinstock G.M."/>
            <person name="Brown S.J."/>
            <person name="Denell R."/>
            <person name="Beeman R.W."/>
            <person name="Gibbs R."/>
            <person name="Beeman R.W."/>
            <person name="Brown S.J."/>
            <person name="Bucher G."/>
            <person name="Friedrich M."/>
            <person name="Grimmelikhuijzen C.J."/>
            <person name="Klingler M."/>
            <person name="Lorenzen M."/>
            <person name="Richards S."/>
            <person name="Roth S."/>
            <person name="Schroder R."/>
            <person name="Tautz D."/>
            <person name="Zdobnov E.M."/>
            <person name="Muzny D."/>
            <person name="Gibbs R.A."/>
            <person name="Weinstock G.M."/>
            <person name="Attaway T."/>
            <person name="Bell S."/>
            <person name="Buhay C.J."/>
            <person name="Chandrabose M.N."/>
            <person name="Chavez D."/>
            <person name="Clerk-Blankenburg K.P."/>
            <person name="Cree A."/>
            <person name="Dao M."/>
            <person name="Davis C."/>
            <person name="Chacko J."/>
            <person name="Dinh H."/>
            <person name="Dugan-Rocha S."/>
            <person name="Fowler G."/>
            <person name="Garner T.T."/>
            <person name="Garnes J."/>
            <person name="Gnirke A."/>
            <person name="Hawes A."/>
            <person name="Hernandez J."/>
            <person name="Hines S."/>
            <person name="Holder M."/>
            <person name="Hume J."/>
            <person name="Jhangiani S.N."/>
            <person name="Joshi V."/>
            <person name="Khan Z.M."/>
            <person name="Jackson L."/>
            <person name="Kovar C."/>
            <person name="Kowis A."/>
            <person name="Lee S."/>
            <person name="Lewis L.R."/>
            <person name="Margolis J."/>
            <person name="Morgan M."/>
            <person name="Nazareth L.V."/>
            <person name="Nguyen N."/>
            <person name="Okwuonu G."/>
            <person name="Parker D."/>
            <person name="Richards S."/>
            <person name="Ruiz S.J."/>
            <person name="Santibanez J."/>
            <person name="Savard J."/>
            <person name="Scherer S.E."/>
            <person name="Schneider B."/>
            <person name="Sodergren E."/>
            <person name="Tautz D."/>
            <person name="Vattahil S."/>
            <person name="Villasana D."/>
            <person name="White C.S."/>
            <person name="Wright R."/>
            <person name="Park Y."/>
            <person name="Beeman R.W."/>
            <person name="Lord J."/>
            <person name="Oppert B."/>
            <person name="Lorenzen M."/>
            <person name="Brown S."/>
            <person name="Wang L."/>
            <person name="Savard J."/>
            <person name="Tautz D."/>
            <person name="Richards S."/>
            <person name="Weinstock G."/>
            <person name="Gibbs R.A."/>
            <person name="Liu Y."/>
            <person name="Worley K."/>
            <person name="Weinstock G."/>
            <person name="Elsik C.G."/>
            <person name="Reese J.T."/>
            <person name="Elhaik E."/>
            <person name="Landan G."/>
            <person name="Graur D."/>
            <person name="Arensburger P."/>
            <person name="Atkinson P."/>
            <person name="Beeman R.W."/>
            <person name="Beidler J."/>
            <person name="Brown S.J."/>
            <person name="Demuth J.P."/>
            <person name="Drury D.W."/>
            <person name="Du Y.Z."/>
            <person name="Fujiwara H."/>
            <person name="Lorenzen M."/>
            <person name="Maselli V."/>
            <person name="Osanai M."/>
            <person name="Park Y."/>
            <person name="Robertson H.M."/>
            <person name="Tu Z."/>
            <person name="Wang J.J."/>
            <person name="Wang S."/>
            <person name="Richards S."/>
            <person name="Song H."/>
            <person name="Zhang L."/>
            <person name="Sodergren E."/>
            <person name="Werner D."/>
            <person name="Stanke M."/>
            <person name="Morgenstern B."/>
            <person name="Solovyev V."/>
            <person name="Kosarev P."/>
            <person name="Brown G."/>
            <person name="Chen H.C."/>
            <person name="Ermolaeva O."/>
            <person name="Hlavina W."/>
            <person name="Kapustin Y."/>
            <person name="Kiryutin B."/>
            <person name="Kitts P."/>
            <person name="Maglott D."/>
            <person name="Pruitt K."/>
            <person name="Sapojnikov V."/>
            <person name="Souvorov A."/>
            <person name="Mackey A.J."/>
            <person name="Waterhouse R.M."/>
            <person name="Wyder S."/>
            <person name="Zdobnov E.M."/>
            <person name="Zdobnov E.M."/>
            <person name="Wyder S."/>
            <person name="Kriventseva E.V."/>
            <person name="Kadowaki T."/>
            <person name="Bork P."/>
            <person name="Aranda M."/>
            <person name="Bao R."/>
            <person name="Beermann A."/>
            <person name="Berns N."/>
            <person name="Bolognesi R."/>
            <person name="Bonneton F."/>
            <person name="Bopp D."/>
            <person name="Brown S.J."/>
            <person name="Bucher G."/>
            <person name="Butts T."/>
            <person name="Chaumot A."/>
            <person name="Denell R.E."/>
            <person name="Ferrier D.E."/>
            <person name="Friedrich M."/>
            <person name="Gordon C.M."/>
            <person name="Jindra M."/>
            <person name="Klingler M."/>
            <person name="Lan Q."/>
            <person name="Lattorff H.M."/>
            <person name="Laudet V."/>
            <person name="von Levetsow C."/>
            <person name="Liu Z."/>
            <person name="Lutz R."/>
            <person name="Lynch J.A."/>
            <person name="da Fonseca R.N."/>
            <person name="Posnien N."/>
            <person name="Reuter R."/>
            <person name="Roth S."/>
            <person name="Savard J."/>
            <person name="Schinko J.B."/>
            <person name="Schmitt C."/>
            <person name="Schoppmeier M."/>
            <person name="Schroder R."/>
            <person name="Shippy T.D."/>
            <person name="Simonnet F."/>
            <person name="Marques-Souza H."/>
            <person name="Tautz D."/>
            <person name="Tomoyasu Y."/>
            <person name="Trauner J."/>
            <person name="Van der Zee M."/>
            <person name="Vervoort M."/>
            <person name="Wittkopp N."/>
            <person name="Wimmer E.A."/>
            <person name="Yang X."/>
            <person name="Jones A.K."/>
            <person name="Sattelle D.B."/>
            <person name="Ebert P.R."/>
            <person name="Nelson D."/>
            <person name="Scott J.G."/>
            <person name="Beeman R.W."/>
            <person name="Muthukrishnan S."/>
            <person name="Kramer K.J."/>
            <person name="Arakane Y."/>
            <person name="Beeman R.W."/>
            <person name="Zhu Q."/>
            <person name="Hogenkamp D."/>
            <person name="Dixit R."/>
            <person name="Oppert B."/>
            <person name="Jiang H."/>
            <person name="Zou Z."/>
            <person name="Marshall J."/>
            <person name="Elpidina E."/>
            <person name="Vinokurov K."/>
            <person name="Oppert C."/>
            <person name="Zou Z."/>
            <person name="Evans J."/>
            <person name="Lu Z."/>
            <person name="Zhao P."/>
            <person name="Sumathipala N."/>
            <person name="Altincicek B."/>
            <person name="Vilcinskas A."/>
            <person name="Williams M."/>
            <person name="Hultmark D."/>
            <person name="Hetru C."/>
            <person name="Jiang H."/>
            <person name="Grimmelikhuijzen C.J."/>
            <person name="Hauser F."/>
            <person name="Cazzamali G."/>
            <person name="Williamson M."/>
            <person name="Park Y."/>
            <person name="Li B."/>
            <person name="Tanaka Y."/>
            <person name="Predel R."/>
            <person name="Neupert S."/>
            <person name="Schachtner J."/>
            <person name="Verleyen P."/>
            <person name="Raible F."/>
            <person name="Bork P."/>
            <person name="Friedrich M."/>
            <person name="Walden K.K."/>
            <person name="Robertson H.M."/>
            <person name="Angeli S."/>
            <person name="Foret S."/>
            <person name="Bucher G."/>
            <person name="Schuetz S."/>
            <person name="Maleszka R."/>
            <person name="Wimmer E.A."/>
            <person name="Beeman R.W."/>
            <person name="Lorenzen M."/>
            <person name="Tomoyasu Y."/>
            <person name="Miller S.C."/>
            <person name="Grossmann D."/>
            <person name="Bucher G."/>
        </authorList>
    </citation>
    <scope>NUCLEOTIDE SEQUENCE [LARGE SCALE GENOMIC DNA]</scope>
    <source>
        <strain evidence="16 17">Georgia GA2</strain>
    </source>
</reference>
<dbReference type="KEGG" id="tca:664316"/>
<keyword evidence="6" id="KW-0297">G-protein coupled receptor</keyword>
<dbReference type="SUPFAM" id="SSF81321">
    <property type="entry name" value="Family A G protein-coupled receptor-like"/>
    <property type="match status" value="1"/>
</dbReference>
<dbReference type="GO" id="GO:0005886">
    <property type="term" value="C:plasma membrane"/>
    <property type="evidence" value="ECO:0000318"/>
    <property type="project" value="GO_Central"/>
</dbReference>
<evidence type="ECO:0000256" key="13">
    <source>
        <dbReference type="SAM" id="Phobius"/>
    </source>
</evidence>
<dbReference type="Proteomes" id="UP000007266">
    <property type="component" value="Linkage group 4"/>
</dbReference>
<evidence type="ECO:0000256" key="3">
    <source>
        <dbReference type="ARBA" id="ARBA00022475"/>
    </source>
</evidence>
<dbReference type="PANTHER" id="PTHR45620">
    <property type="entry name" value="PDF RECEPTOR-LIKE PROTEIN-RELATED"/>
    <property type="match status" value="1"/>
</dbReference>
<dbReference type="Pfam" id="PF02793">
    <property type="entry name" value="HRM"/>
    <property type="match status" value="1"/>
</dbReference>
<evidence type="ECO:0000313" key="16">
    <source>
        <dbReference type="EMBL" id="EFA02803.2"/>
    </source>
</evidence>
<reference evidence="16 17" key="2">
    <citation type="journal article" date="2010" name="Nucleic Acids Res.">
        <title>BeetleBase in 2010: revisions to provide comprehensive genomic information for Tribolium castaneum.</title>
        <authorList>
            <person name="Kim H.S."/>
            <person name="Murphy T."/>
            <person name="Xia J."/>
            <person name="Caragea D."/>
            <person name="Park Y."/>
            <person name="Beeman R.W."/>
            <person name="Lorenzen M.D."/>
            <person name="Butcher S."/>
            <person name="Manak J.R."/>
            <person name="Brown S.J."/>
        </authorList>
    </citation>
    <scope>GENOME REANNOTATION</scope>
    <source>
        <strain evidence="16 17">Georgia GA2</strain>
    </source>
</reference>
<keyword evidence="17" id="KW-1185">Reference proteome</keyword>
<dbReference type="InterPro" id="IPR017983">
    <property type="entry name" value="GPCR_2_secretin-like_CS"/>
</dbReference>
<dbReference type="eggNOG" id="KOG4564">
    <property type="taxonomic scope" value="Eukaryota"/>
</dbReference>
<evidence type="ECO:0000256" key="4">
    <source>
        <dbReference type="ARBA" id="ARBA00022692"/>
    </source>
</evidence>
<dbReference type="PROSITE" id="PS50227">
    <property type="entry name" value="G_PROTEIN_RECEP_F2_3"/>
    <property type="match status" value="1"/>
</dbReference>
<dbReference type="InterPro" id="IPR002001">
    <property type="entry name" value="GPCR_2_diuretic_rcpt"/>
</dbReference>
<feature type="transmembrane region" description="Helical" evidence="13">
    <location>
        <begin position="184"/>
        <end position="213"/>
    </location>
</feature>
<evidence type="ECO:0000256" key="10">
    <source>
        <dbReference type="ARBA" id="ARBA00023224"/>
    </source>
</evidence>
<sequence>MDQGESEVVYARHEDIVRILNRLNETQAELACELKKTLSPPSNGCAVDFDTVLCWPQTAPNSLAVLPCFDQLNGIKYDTRENATRLCFANGTWDQYSNYTSCKELSPLEVPEVELTTTIYFIGYTVSLVALLFAVYIFWKFKDLRCLRNTIHMNLMCSYILADFMWIFVYSLQVPLQTNKAFCIFLIILLHYFHLTNFFWMFVEGLYLYILVVKTFTGENIKPRIYAVIGWGGPILFVLVWGIAKSFTLPLEDQQAGEMFRSCPWTPHPFDWIYQGPAIAVLIINVIFLCIIMWVLITKLRSANNVETQQYRKAAKALLVLIPLLGVTYILVIVGPTEGISRRIYDSIRAILLSTQGFTVALFYCFLNAEVKNTVRHHYNSWHTRRTLGSRRTRYSSSKDWSSQARDSMRLYQTNSYRKRGSTCSTGTTTTVVVVPFPKLSQQTKFSNDVG</sequence>
<dbReference type="CDD" id="cd15263">
    <property type="entry name" value="7tmB1_DH_R"/>
    <property type="match status" value="1"/>
</dbReference>
<evidence type="ECO:0000256" key="7">
    <source>
        <dbReference type="ARBA" id="ARBA00023136"/>
    </source>
</evidence>
<dbReference type="PROSITE" id="PS00650">
    <property type="entry name" value="G_PROTEIN_RECEP_F2_2"/>
    <property type="match status" value="1"/>
</dbReference>
<dbReference type="Pfam" id="PF00002">
    <property type="entry name" value="7tm_2"/>
    <property type="match status" value="1"/>
</dbReference>
<keyword evidence="10" id="KW-0807">Transducer</keyword>
<evidence type="ECO:0000256" key="2">
    <source>
        <dbReference type="ARBA" id="ARBA00005314"/>
    </source>
</evidence>
<evidence type="ECO:0000256" key="12">
    <source>
        <dbReference type="ARBA" id="ARBA00071387"/>
    </source>
</evidence>
<dbReference type="GO" id="GO:0007188">
    <property type="term" value="P:adenylate cyclase-modulating G protein-coupled receptor signaling pathway"/>
    <property type="evidence" value="ECO:0000318"/>
    <property type="project" value="GO_Central"/>
</dbReference>